<proteinExistence type="predicted"/>
<evidence type="ECO:0000313" key="2">
    <source>
        <dbReference type="EMBL" id="KAJ0184522.1"/>
    </source>
</evidence>
<dbReference type="EMBL" id="NBSK02000009">
    <property type="protein sequence ID" value="KAJ0184522.1"/>
    <property type="molecule type" value="Genomic_DNA"/>
</dbReference>
<comment type="caution">
    <text evidence="2">The sequence shown here is derived from an EMBL/GenBank/DDBJ whole genome shotgun (WGS) entry which is preliminary data.</text>
</comment>
<keyword evidence="3" id="KW-1185">Reference proteome</keyword>
<organism evidence="2 3">
    <name type="scientific">Lactuca sativa</name>
    <name type="common">Garden lettuce</name>
    <dbReference type="NCBI Taxonomy" id="4236"/>
    <lineage>
        <taxon>Eukaryota</taxon>
        <taxon>Viridiplantae</taxon>
        <taxon>Streptophyta</taxon>
        <taxon>Embryophyta</taxon>
        <taxon>Tracheophyta</taxon>
        <taxon>Spermatophyta</taxon>
        <taxon>Magnoliopsida</taxon>
        <taxon>eudicotyledons</taxon>
        <taxon>Gunneridae</taxon>
        <taxon>Pentapetalae</taxon>
        <taxon>asterids</taxon>
        <taxon>campanulids</taxon>
        <taxon>Asterales</taxon>
        <taxon>Asteraceae</taxon>
        <taxon>Cichorioideae</taxon>
        <taxon>Cichorieae</taxon>
        <taxon>Lactucinae</taxon>
        <taxon>Lactuca</taxon>
    </lineage>
</organism>
<evidence type="ECO:0000313" key="3">
    <source>
        <dbReference type="Proteomes" id="UP000235145"/>
    </source>
</evidence>
<name>A0A9R1UCC3_LACSA</name>
<dbReference type="Proteomes" id="UP000235145">
    <property type="component" value="Unassembled WGS sequence"/>
</dbReference>
<reference evidence="2 3" key="1">
    <citation type="journal article" date="2017" name="Nat. Commun.">
        <title>Genome assembly with in vitro proximity ligation data and whole-genome triplication in lettuce.</title>
        <authorList>
            <person name="Reyes-Chin-Wo S."/>
            <person name="Wang Z."/>
            <person name="Yang X."/>
            <person name="Kozik A."/>
            <person name="Arikit S."/>
            <person name="Song C."/>
            <person name="Xia L."/>
            <person name="Froenicke L."/>
            <person name="Lavelle D.O."/>
            <person name="Truco M.J."/>
            <person name="Xia R."/>
            <person name="Zhu S."/>
            <person name="Xu C."/>
            <person name="Xu H."/>
            <person name="Xu X."/>
            <person name="Cox K."/>
            <person name="Korf I."/>
            <person name="Meyers B.C."/>
            <person name="Michelmore R.W."/>
        </authorList>
    </citation>
    <scope>NUCLEOTIDE SEQUENCE [LARGE SCALE GENOMIC DNA]</scope>
    <source>
        <strain evidence="3">cv. Salinas</strain>
        <tissue evidence="2">Seedlings</tissue>
    </source>
</reference>
<accession>A0A9R1UCC3</accession>
<dbReference type="AlphaFoldDB" id="A0A9R1UCC3"/>
<gene>
    <name evidence="2" type="ORF">LSAT_V11C900485800</name>
</gene>
<evidence type="ECO:0000256" key="1">
    <source>
        <dbReference type="SAM" id="MobiDB-lite"/>
    </source>
</evidence>
<feature type="region of interest" description="Disordered" evidence="1">
    <location>
        <begin position="83"/>
        <end position="110"/>
    </location>
</feature>
<protein>
    <submittedName>
        <fullName evidence="2">Uncharacterized protein</fullName>
    </submittedName>
</protein>
<sequence>MIREHQTMILDQEAMLRNQQASIHNIEKQLGQLAQQINHRAPGELPSNTEKNPRMAHINAITTNSDKSFVPLSPIQKDAKKVQAEKAEKSKLIEPDSTRRVPYKDSTSPRHVDKTSCLLKLYRPPFPFPSRATPDEQIQGYRKFMEHVKALQVNIPFVETILQMPTYACLLKGLFTARNDMAEIAELVLKELPEKRGDPVDVHESTLTLRVGDDSVIFKAVQEKKNEEIRKDKTSSMDLMTNY</sequence>